<gene>
    <name evidence="1" type="ORF">Hyperionvirus3_179</name>
</gene>
<proteinExistence type="predicted"/>
<dbReference type="EMBL" id="MK072385">
    <property type="protein sequence ID" value="AYV83033.1"/>
    <property type="molecule type" value="Genomic_DNA"/>
</dbReference>
<name>A0A3G5AB23_9VIRU</name>
<organism evidence="1">
    <name type="scientific">Hyperionvirus sp</name>
    <dbReference type="NCBI Taxonomy" id="2487770"/>
    <lineage>
        <taxon>Viruses</taxon>
        <taxon>Varidnaviria</taxon>
        <taxon>Bamfordvirae</taxon>
        <taxon>Nucleocytoviricota</taxon>
        <taxon>Megaviricetes</taxon>
        <taxon>Imitervirales</taxon>
        <taxon>Mimiviridae</taxon>
        <taxon>Klosneuvirinae</taxon>
    </lineage>
</organism>
<accession>A0A3G5AB23</accession>
<protein>
    <submittedName>
        <fullName evidence="1">Uncharacterized protein</fullName>
    </submittedName>
</protein>
<sequence length="63" mass="7347">MEQKIKCYNCGFSETIHTNQSFCKFTCTCGQITFYDFRRDSNDKTSKIHILKVSQKKQNSKGT</sequence>
<reference evidence="1" key="1">
    <citation type="submission" date="2018-10" db="EMBL/GenBank/DDBJ databases">
        <title>Hidden diversity of soil giant viruses.</title>
        <authorList>
            <person name="Schulz F."/>
            <person name="Alteio L."/>
            <person name="Goudeau D."/>
            <person name="Ryan E.M."/>
            <person name="Malmstrom R.R."/>
            <person name="Blanchard J."/>
            <person name="Woyke T."/>
        </authorList>
    </citation>
    <scope>NUCLEOTIDE SEQUENCE</scope>
    <source>
        <strain evidence="1">HYV1</strain>
    </source>
</reference>
<evidence type="ECO:0000313" key="1">
    <source>
        <dbReference type="EMBL" id="AYV83033.1"/>
    </source>
</evidence>